<dbReference type="InterPro" id="IPR050445">
    <property type="entry name" value="Bact_polysacc_biosynth/exp"/>
</dbReference>
<dbReference type="InterPro" id="IPR027417">
    <property type="entry name" value="P-loop_NTPase"/>
</dbReference>
<dbReference type="PANTHER" id="PTHR32309">
    <property type="entry name" value="TYROSINE-PROTEIN KINASE"/>
    <property type="match status" value="1"/>
</dbReference>
<dbReference type="Proteomes" id="UP000461754">
    <property type="component" value="Unassembled WGS sequence"/>
</dbReference>
<evidence type="ECO:0000256" key="6">
    <source>
        <dbReference type="ARBA" id="ARBA00022840"/>
    </source>
</evidence>
<keyword evidence="7" id="KW-0829">Tyrosine-protein kinase</keyword>
<keyword evidence="5 10" id="KW-0418">Kinase</keyword>
<dbReference type="GO" id="GO:0004713">
    <property type="term" value="F:protein tyrosine kinase activity"/>
    <property type="evidence" value="ECO:0007669"/>
    <property type="project" value="TreeGrafter"/>
</dbReference>
<evidence type="ECO:0000313" key="10">
    <source>
        <dbReference type="EMBL" id="MSS19585.1"/>
    </source>
</evidence>
<dbReference type="AlphaFoldDB" id="A0A7X2TA00"/>
<evidence type="ECO:0000256" key="5">
    <source>
        <dbReference type="ARBA" id="ARBA00022777"/>
    </source>
</evidence>
<dbReference type="InterPro" id="IPR005702">
    <property type="entry name" value="Wzc-like_C"/>
</dbReference>
<evidence type="ECO:0000256" key="7">
    <source>
        <dbReference type="ARBA" id="ARBA00023137"/>
    </source>
</evidence>
<evidence type="ECO:0000256" key="4">
    <source>
        <dbReference type="ARBA" id="ARBA00022741"/>
    </source>
</evidence>
<sequence>MSFFKLGKDKAKTAEETLLINTHNIRYRESYRKLCTGLLNNNCFDSKRRNSVIMLSASKRKQGMTTTAINMALTLSEMGQKVLLVEANLHHPAFELILKFQVKNKINDYFLDPQVAIDQCIYTYKNHFDVIQSSKENSSKTINFEFLKKDMQELDYDWIIIDTPSTDEYADAFQIAESADGILLVVRKLDVERQATKKLLYTYKQNNSPVIGSILTFDNNL</sequence>
<evidence type="ECO:0000256" key="3">
    <source>
        <dbReference type="ARBA" id="ARBA00022679"/>
    </source>
</evidence>
<comment type="similarity">
    <text evidence="1">Belongs to the CpsD/CapB family.</text>
</comment>
<dbReference type="SUPFAM" id="SSF52540">
    <property type="entry name" value="P-loop containing nucleoside triphosphate hydrolases"/>
    <property type="match status" value="1"/>
</dbReference>
<evidence type="ECO:0000256" key="2">
    <source>
        <dbReference type="ARBA" id="ARBA00011903"/>
    </source>
</evidence>
<evidence type="ECO:0000256" key="8">
    <source>
        <dbReference type="ARBA" id="ARBA00051245"/>
    </source>
</evidence>
<keyword evidence="3" id="KW-0808">Transferase</keyword>
<keyword evidence="11" id="KW-1185">Reference proteome</keyword>
<dbReference type="Pfam" id="PF13614">
    <property type="entry name" value="AAA_31"/>
    <property type="match status" value="1"/>
</dbReference>
<dbReference type="GO" id="GO:0005886">
    <property type="term" value="C:plasma membrane"/>
    <property type="evidence" value="ECO:0007669"/>
    <property type="project" value="TreeGrafter"/>
</dbReference>
<dbReference type="EC" id="2.7.10.2" evidence="2"/>
<keyword evidence="4" id="KW-0547">Nucleotide-binding</keyword>
<dbReference type="InterPro" id="IPR025669">
    <property type="entry name" value="AAA_dom"/>
</dbReference>
<name>A0A7X2TA00_9FIRM</name>
<evidence type="ECO:0000313" key="11">
    <source>
        <dbReference type="Proteomes" id="UP000461754"/>
    </source>
</evidence>
<dbReference type="RefSeq" id="WP_154575995.1">
    <property type="nucleotide sequence ID" value="NZ_VUMO01000004.1"/>
</dbReference>
<evidence type="ECO:0000259" key="9">
    <source>
        <dbReference type="Pfam" id="PF13614"/>
    </source>
</evidence>
<comment type="caution">
    <text evidence="10">The sequence shown here is derived from an EMBL/GenBank/DDBJ whole genome shotgun (WGS) entry which is preliminary data.</text>
</comment>
<protein>
    <recommendedName>
        <fullName evidence="2">non-specific protein-tyrosine kinase</fullName>
        <ecNumber evidence="2">2.7.10.2</ecNumber>
    </recommendedName>
</protein>
<dbReference type="EMBL" id="VUMO01000004">
    <property type="protein sequence ID" value="MSS19585.1"/>
    <property type="molecule type" value="Genomic_DNA"/>
</dbReference>
<keyword evidence="6" id="KW-0067">ATP-binding</keyword>
<dbReference type="CDD" id="cd05387">
    <property type="entry name" value="BY-kinase"/>
    <property type="match status" value="1"/>
</dbReference>
<evidence type="ECO:0000256" key="1">
    <source>
        <dbReference type="ARBA" id="ARBA00007316"/>
    </source>
</evidence>
<dbReference type="PANTHER" id="PTHR32309:SF13">
    <property type="entry name" value="FERRIC ENTEROBACTIN TRANSPORT PROTEIN FEPE"/>
    <property type="match status" value="1"/>
</dbReference>
<gene>
    <name evidence="10" type="ORF">FYJ52_04085</name>
</gene>
<organism evidence="10 11">
    <name type="scientific">Pseudoramibacter porci</name>
    <dbReference type="NCBI Taxonomy" id="2606631"/>
    <lineage>
        <taxon>Bacteria</taxon>
        <taxon>Bacillati</taxon>
        <taxon>Bacillota</taxon>
        <taxon>Clostridia</taxon>
        <taxon>Eubacteriales</taxon>
        <taxon>Eubacteriaceae</taxon>
        <taxon>Pseudoramibacter</taxon>
    </lineage>
</organism>
<reference evidence="10 11" key="1">
    <citation type="submission" date="2019-08" db="EMBL/GenBank/DDBJ databases">
        <title>In-depth cultivation of the pig gut microbiome towards novel bacterial diversity and tailored functional studies.</title>
        <authorList>
            <person name="Wylensek D."/>
            <person name="Hitch T.C.A."/>
            <person name="Clavel T."/>
        </authorList>
    </citation>
    <scope>NUCLEOTIDE SEQUENCE [LARGE SCALE GENOMIC DNA]</scope>
    <source>
        <strain evidence="10 11">RF-744-FAT-4</strain>
    </source>
</reference>
<proteinExistence type="inferred from homology"/>
<comment type="catalytic activity">
    <reaction evidence="8">
        <text>L-tyrosyl-[protein] + ATP = O-phospho-L-tyrosyl-[protein] + ADP + H(+)</text>
        <dbReference type="Rhea" id="RHEA:10596"/>
        <dbReference type="Rhea" id="RHEA-COMP:10136"/>
        <dbReference type="Rhea" id="RHEA-COMP:20101"/>
        <dbReference type="ChEBI" id="CHEBI:15378"/>
        <dbReference type="ChEBI" id="CHEBI:30616"/>
        <dbReference type="ChEBI" id="CHEBI:46858"/>
        <dbReference type="ChEBI" id="CHEBI:61978"/>
        <dbReference type="ChEBI" id="CHEBI:456216"/>
        <dbReference type="EC" id="2.7.10.2"/>
    </reaction>
</comment>
<dbReference type="Gene3D" id="3.40.50.300">
    <property type="entry name" value="P-loop containing nucleotide triphosphate hydrolases"/>
    <property type="match status" value="1"/>
</dbReference>
<feature type="domain" description="AAA" evidence="9">
    <location>
        <begin position="52"/>
        <end position="188"/>
    </location>
</feature>
<accession>A0A7X2TA00</accession>